<evidence type="ECO:0000256" key="2">
    <source>
        <dbReference type="PROSITE-ProRule" id="PRU00169"/>
    </source>
</evidence>
<dbReference type="GO" id="GO:0000160">
    <property type="term" value="P:phosphorelay signal transduction system"/>
    <property type="evidence" value="ECO:0007669"/>
    <property type="project" value="InterPro"/>
</dbReference>
<evidence type="ECO:0000313" key="5">
    <source>
        <dbReference type="Proteomes" id="UP000740557"/>
    </source>
</evidence>
<evidence type="ECO:0000259" key="3">
    <source>
        <dbReference type="PROSITE" id="PS50110"/>
    </source>
</evidence>
<sequence>GVYTARTATEALDILKKVSNIDVIWLDHYLVGSTGLELVEQVKQDPAFASIPIYLVTNTAGDEAIYNYLHLGVVKYFVKTNIKLTDAINQIVNQLNFPETVNS</sequence>
<proteinExistence type="predicted"/>
<protein>
    <submittedName>
        <fullName evidence="4">Response regulator</fullName>
    </submittedName>
</protein>
<reference evidence="4" key="1">
    <citation type="submission" date="2020-04" db="EMBL/GenBank/DDBJ databases">
        <authorList>
            <person name="Zhang T."/>
        </authorList>
    </citation>
    <scope>NUCLEOTIDE SEQUENCE</scope>
    <source>
        <strain evidence="4">HKST-UBA79</strain>
    </source>
</reference>
<keyword evidence="1 2" id="KW-0597">Phosphoprotein</keyword>
<dbReference type="InterPro" id="IPR011006">
    <property type="entry name" value="CheY-like_superfamily"/>
</dbReference>
<feature type="non-terminal residue" evidence="4">
    <location>
        <position position="1"/>
    </location>
</feature>
<name>A0A955J257_UNCKA</name>
<dbReference type="Gene3D" id="3.40.50.2300">
    <property type="match status" value="1"/>
</dbReference>
<dbReference type="Proteomes" id="UP000740557">
    <property type="component" value="Unassembled WGS sequence"/>
</dbReference>
<reference evidence="4" key="2">
    <citation type="journal article" date="2021" name="Microbiome">
        <title>Successional dynamics and alternative stable states in a saline activated sludge microbial community over 9 years.</title>
        <authorList>
            <person name="Wang Y."/>
            <person name="Ye J."/>
            <person name="Ju F."/>
            <person name="Liu L."/>
            <person name="Boyd J.A."/>
            <person name="Deng Y."/>
            <person name="Parks D.H."/>
            <person name="Jiang X."/>
            <person name="Yin X."/>
            <person name="Woodcroft B.J."/>
            <person name="Tyson G.W."/>
            <person name="Hugenholtz P."/>
            <person name="Polz M.F."/>
            <person name="Zhang T."/>
        </authorList>
    </citation>
    <scope>NUCLEOTIDE SEQUENCE</scope>
    <source>
        <strain evidence="4">HKST-UBA79</strain>
    </source>
</reference>
<dbReference type="PANTHER" id="PTHR44591">
    <property type="entry name" value="STRESS RESPONSE REGULATOR PROTEIN 1"/>
    <property type="match status" value="1"/>
</dbReference>
<comment type="caution">
    <text evidence="4">The sequence shown here is derived from an EMBL/GenBank/DDBJ whole genome shotgun (WGS) entry which is preliminary data.</text>
</comment>
<dbReference type="PANTHER" id="PTHR44591:SF3">
    <property type="entry name" value="RESPONSE REGULATORY DOMAIN-CONTAINING PROTEIN"/>
    <property type="match status" value="1"/>
</dbReference>
<dbReference type="Pfam" id="PF00072">
    <property type="entry name" value="Response_reg"/>
    <property type="match status" value="1"/>
</dbReference>
<accession>A0A955J257</accession>
<dbReference type="EMBL" id="JAGQNX010000120">
    <property type="protein sequence ID" value="MCA9308613.1"/>
    <property type="molecule type" value="Genomic_DNA"/>
</dbReference>
<dbReference type="AlphaFoldDB" id="A0A955J257"/>
<gene>
    <name evidence="4" type="ORF">KC980_03805</name>
</gene>
<evidence type="ECO:0000256" key="1">
    <source>
        <dbReference type="ARBA" id="ARBA00022553"/>
    </source>
</evidence>
<feature type="domain" description="Response regulatory" evidence="3">
    <location>
        <begin position="1"/>
        <end position="95"/>
    </location>
</feature>
<dbReference type="InterPro" id="IPR001789">
    <property type="entry name" value="Sig_transdc_resp-reg_receiver"/>
</dbReference>
<dbReference type="CDD" id="cd00156">
    <property type="entry name" value="REC"/>
    <property type="match status" value="1"/>
</dbReference>
<evidence type="ECO:0000313" key="4">
    <source>
        <dbReference type="EMBL" id="MCA9308613.1"/>
    </source>
</evidence>
<feature type="modified residue" description="4-aspartylphosphate" evidence="2">
    <location>
        <position position="27"/>
    </location>
</feature>
<organism evidence="4 5">
    <name type="scientific">candidate division WWE3 bacterium</name>
    <dbReference type="NCBI Taxonomy" id="2053526"/>
    <lineage>
        <taxon>Bacteria</taxon>
        <taxon>Katanobacteria</taxon>
    </lineage>
</organism>
<dbReference type="SUPFAM" id="SSF52172">
    <property type="entry name" value="CheY-like"/>
    <property type="match status" value="1"/>
</dbReference>
<dbReference type="PROSITE" id="PS50110">
    <property type="entry name" value="RESPONSE_REGULATORY"/>
    <property type="match status" value="1"/>
</dbReference>
<dbReference type="InterPro" id="IPR050595">
    <property type="entry name" value="Bact_response_regulator"/>
</dbReference>